<evidence type="ECO:0000313" key="2">
    <source>
        <dbReference type="Proteomes" id="UP000256269"/>
    </source>
</evidence>
<reference evidence="1 2" key="1">
    <citation type="submission" date="2018-08" db="EMBL/GenBank/DDBJ databases">
        <title>Genomic Encyclopedia of Archaeal and Bacterial Type Strains, Phase II (KMG-II): from individual species to whole genera.</title>
        <authorList>
            <person name="Goeker M."/>
        </authorList>
    </citation>
    <scope>NUCLEOTIDE SEQUENCE [LARGE SCALE GENOMIC DNA]</scope>
    <source>
        <strain evidence="1 2">DSM 45791</strain>
    </source>
</reference>
<organism evidence="1 2">
    <name type="scientific">Kutzneria buriramensis</name>
    <dbReference type="NCBI Taxonomy" id="1045776"/>
    <lineage>
        <taxon>Bacteria</taxon>
        <taxon>Bacillati</taxon>
        <taxon>Actinomycetota</taxon>
        <taxon>Actinomycetes</taxon>
        <taxon>Pseudonocardiales</taxon>
        <taxon>Pseudonocardiaceae</taxon>
        <taxon>Kutzneria</taxon>
    </lineage>
</organism>
<name>A0A3E0GW37_9PSEU</name>
<accession>A0A3E0GW37</accession>
<proteinExistence type="predicted"/>
<dbReference type="RefSeq" id="WP_116180891.1">
    <property type="nucleotide sequence ID" value="NZ_CP144376.1"/>
</dbReference>
<gene>
    <name evidence="1" type="ORF">BCF44_122100</name>
</gene>
<evidence type="ECO:0000313" key="1">
    <source>
        <dbReference type="EMBL" id="REH31077.1"/>
    </source>
</evidence>
<comment type="caution">
    <text evidence="1">The sequence shown here is derived from an EMBL/GenBank/DDBJ whole genome shotgun (WGS) entry which is preliminary data.</text>
</comment>
<keyword evidence="2" id="KW-1185">Reference proteome</keyword>
<dbReference type="EMBL" id="QUNO01000022">
    <property type="protein sequence ID" value="REH31077.1"/>
    <property type="molecule type" value="Genomic_DNA"/>
</dbReference>
<sequence>MSDEVDDNHAEAAAAEDALAALRRSRLVRSWTITKDGAYDVLVGRGTVAVEPLDALGVLALAADLRRDRVTQAAPSHPMGSRTTRYPLSDGRVLDHHTCRADRYVDELPFSVYVPGGEWDGCAAVDFAARTKTEALALAALVRVRGRCARCDHQRPLVWQQPQGWRPDPTIPCPKCGVDATSGVTVVCRGCQQPIVANPTPGHGPLITAWIHEHSRSSLCDAALSRSGVIPLHLRAHLR</sequence>
<protein>
    <submittedName>
        <fullName evidence="1">Uncharacterized protein</fullName>
    </submittedName>
</protein>
<dbReference type="Proteomes" id="UP000256269">
    <property type="component" value="Unassembled WGS sequence"/>
</dbReference>
<dbReference type="AlphaFoldDB" id="A0A3E0GW37"/>